<evidence type="ECO:0000256" key="2">
    <source>
        <dbReference type="SAM" id="Phobius"/>
    </source>
</evidence>
<feature type="transmembrane region" description="Helical" evidence="2">
    <location>
        <begin position="542"/>
        <end position="562"/>
    </location>
</feature>
<dbReference type="Pfam" id="PF09531">
    <property type="entry name" value="Ndc1_Nup"/>
    <property type="match status" value="2"/>
</dbReference>
<feature type="transmembrane region" description="Helical" evidence="2">
    <location>
        <begin position="463"/>
        <end position="481"/>
    </location>
</feature>
<gene>
    <name evidence="3" type="ORF">T459_34377</name>
</gene>
<dbReference type="PANTHER" id="PTHR31198:SF1">
    <property type="entry name" value="CENTROSOMAL AT-AC SPLICING FACTOR"/>
    <property type="match status" value="1"/>
</dbReference>
<dbReference type="InterPro" id="IPR019049">
    <property type="entry name" value="Nucleoporin_prot_Ndc1/Nup"/>
</dbReference>
<keyword evidence="2" id="KW-1133">Transmembrane helix</keyword>
<sequence>MSNNKQFEFCVVCKLNHNQGRRHNFLPNHKKSLAALLSRFQSKLSDIRFFLKNPILLRPEHASLNRLWCLFCECDIRELESYYASDNAIRHLASADHLKKVKGFLWKYGGRMDKVDTLRITEADFAKWEKKCNLLKKGALDGESRATSIGPSNDIQNKTNSDYLNCFEKDNIHALNVDVSNIVVPLQNYTNERSQISENKMCSVTNGPNLRSTCMGGQPSEDACSSNGHSNVPKCLGFHATTTSHQCLNGGFVIPDGKVTKGMKSSPGPPSITQMSLTFQEDSLGNVHSGAPPPWFNATEKSQLDFISNPGRNDPSPPNQKKKSKLNPNRVGAAWAERRKVELELESRGELVKNTFDVNWLPNFGGVWQSGTRKETRKVFQLENHKSAKVESQSQSMVQLQPYVSKRKPLLPSDFRGRVRASFSFVLFVAVSAVSALLSVISLCWSCNAFDQLRPRRLVIGKLGFWGLQIGLFYGVHYVYAKRWVLQFPIIQRPPFFSFKMGLPLAVEKALKLSTAGYMFSAILAFILPYEFKGQLPVQNFITEQILFYIGSFVVILCWELCHHLHQVLHTKRFVFAPPKGSAAAETNPSEPLLAALEESTPKSLLQYLAYLDLCMVCEGNVDPWRRAAFFEETGETYKRVISVCLTPVEQFTRTLSEVLESSPLRSPNEQLADSKIYESFDDFQLLAWCARIVASLTVHSHKEDRFGVAQLSGSNAAVISTLLSSLLAVETLMGKKTNLQSSNTLMDPAGIKWATLNSGKRDSAASIAGKRKGAPFYAKAYSMADNLRTSIYGIVSAFYDEMSHSAKAGLLEKDWIISSKPLYGTRELLSQKLRLFLDFQAS</sequence>
<dbReference type="STRING" id="4072.A0A2G2XWA7"/>
<accession>A0A2G2XWA7</accession>
<keyword evidence="2" id="KW-0472">Membrane</keyword>
<dbReference type="EMBL" id="AYRZ02000119">
    <property type="protein sequence ID" value="PHT61773.1"/>
    <property type="molecule type" value="Genomic_DNA"/>
</dbReference>
<feature type="region of interest" description="Disordered" evidence="1">
    <location>
        <begin position="308"/>
        <end position="333"/>
    </location>
</feature>
<evidence type="ECO:0000256" key="1">
    <source>
        <dbReference type="SAM" id="MobiDB-lite"/>
    </source>
</evidence>
<keyword evidence="4" id="KW-1185">Reference proteome</keyword>
<feature type="transmembrane region" description="Helical" evidence="2">
    <location>
        <begin position="423"/>
        <end position="443"/>
    </location>
</feature>
<evidence type="ECO:0000313" key="4">
    <source>
        <dbReference type="Proteomes" id="UP000222542"/>
    </source>
</evidence>
<proteinExistence type="predicted"/>
<keyword evidence="2" id="KW-0812">Transmembrane</keyword>
<evidence type="ECO:0008006" key="5">
    <source>
        <dbReference type="Google" id="ProtNLM"/>
    </source>
</evidence>
<feature type="transmembrane region" description="Helical" evidence="2">
    <location>
        <begin position="510"/>
        <end position="530"/>
    </location>
</feature>
<reference evidence="3 4" key="1">
    <citation type="journal article" date="2014" name="Nat. Genet.">
        <title>Genome sequence of the hot pepper provides insights into the evolution of pungency in Capsicum species.</title>
        <authorList>
            <person name="Kim S."/>
            <person name="Park M."/>
            <person name="Yeom S.I."/>
            <person name="Kim Y.M."/>
            <person name="Lee J.M."/>
            <person name="Lee H.A."/>
            <person name="Seo E."/>
            <person name="Choi J."/>
            <person name="Cheong K."/>
            <person name="Kim K.T."/>
            <person name="Jung K."/>
            <person name="Lee G.W."/>
            <person name="Oh S.K."/>
            <person name="Bae C."/>
            <person name="Kim S.B."/>
            <person name="Lee H.Y."/>
            <person name="Kim S.Y."/>
            <person name="Kim M.S."/>
            <person name="Kang B.C."/>
            <person name="Jo Y.D."/>
            <person name="Yang H.B."/>
            <person name="Jeong H.J."/>
            <person name="Kang W.H."/>
            <person name="Kwon J.K."/>
            <person name="Shin C."/>
            <person name="Lim J.Y."/>
            <person name="Park J.H."/>
            <person name="Huh J.H."/>
            <person name="Kim J.S."/>
            <person name="Kim B.D."/>
            <person name="Cohen O."/>
            <person name="Paran I."/>
            <person name="Suh M.C."/>
            <person name="Lee S.B."/>
            <person name="Kim Y.K."/>
            <person name="Shin Y."/>
            <person name="Noh S.J."/>
            <person name="Park J."/>
            <person name="Seo Y.S."/>
            <person name="Kwon S.Y."/>
            <person name="Kim H.A."/>
            <person name="Park J.M."/>
            <person name="Kim H.J."/>
            <person name="Choi S.B."/>
            <person name="Bosland P.W."/>
            <person name="Reeves G."/>
            <person name="Jo S.H."/>
            <person name="Lee B.W."/>
            <person name="Cho H.T."/>
            <person name="Choi H.S."/>
            <person name="Lee M.S."/>
            <person name="Yu Y."/>
            <person name="Do Choi Y."/>
            <person name="Park B.S."/>
            <person name="van Deynze A."/>
            <person name="Ashrafi H."/>
            <person name="Hill T."/>
            <person name="Kim W.T."/>
            <person name="Pai H.S."/>
            <person name="Ahn H.K."/>
            <person name="Yeam I."/>
            <person name="Giovannoni J.J."/>
            <person name="Rose J.K."/>
            <person name="Sorensen I."/>
            <person name="Lee S.J."/>
            <person name="Kim R.W."/>
            <person name="Choi I.Y."/>
            <person name="Choi B.S."/>
            <person name="Lim J.S."/>
            <person name="Lee Y.H."/>
            <person name="Choi D."/>
        </authorList>
    </citation>
    <scope>NUCLEOTIDE SEQUENCE [LARGE SCALE GENOMIC DNA]</scope>
    <source>
        <strain evidence="4">cv. CM334</strain>
    </source>
</reference>
<dbReference type="Gramene" id="PHT61773">
    <property type="protein sequence ID" value="PHT61773"/>
    <property type="gene ID" value="T459_34377"/>
</dbReference>
<comment type="caution">
    <text evidence="3">The sequence shown here is derived from an EMBL/GenBank/DDBJ whole genome shotgun (WGS) entry which is preliminary data.</text>
</comment>
<reference evidence="3 4" key="2">
    <citation type="journal article" date="2017" name="Genome Biol.">
        <title>New reference genome sequences of hot pepper reveal the massive evolution of plant disease-resistance genes by retroduplication.</title>
        <authorList>
            <person name="Kim S."/>
            <person name="Park J."/>
            <person name="Yeom S.I."/>
            <person name="Kim Y.M."/>
            <person name="Seo E."/>
            <person name="Kim K.T."/>
            <person name="Kim M.S."/>
            <person name="Lee J.M."/>
            <person name="Cheong K."/>
            <person name="Shin H.S."/>
            <person name="Kim S.B."/>
            <person name="Han K."/>
            <person name="Lee J."/>
            <person name="Park M."/>
            <person name="Lee H.A."/>
            <person name="Lee H.Y."/>
            <person name="Lee Y."/>
            <person name="Oh S."/>
            <person name="Lee J.H."/>
            <person name="Choi E."/>
            <person name="Choi E."/>
            <person name="Lee S.E."/>
            <person name="Jeon J."/>
            <person name="Kim H."/>
            <person name="Choi G."/>
            <person name="Song H."/>
            <person name="Lee J."/>
            <person name="Lee S.C."/>
            <person name="Kwon J.K."/>
            <person name="Lee H.Y."/>
            <person name="Koo N."/>
            <person name="Hong Y."/>
            <person name="Kim R.W."/>
            <person name="Kang W.H."/>
            <person name="Huh J.H."/>
            <person name="Kang B.C."/>
            <person name="Yang T.J."/>
            <person name="Lee Y.H."/>
            <person name="Bennetzen J.L."/>
            <person name="Choi D."/>
        </authorList>
    </citation>
    <scope>NUCLEOTIDE SEQUENCE [LARGE SCALE GENOMIC DNA]</scope>
    <source>
        <strain evidence="4">cv. CM334</strain>
    </source>
</reference>
<dbReference type="AlphaFoldDB" id="A0A2G2XWA7"/>
<dbReference type="Proteomes" id="UP000222542">
    <property type="component" value="Unassembled WGS sequence"/>
</dbReference>
<dbReference type="InterPro" id="IPR028015">
    <property type="entry name" value="CCDC84-like"/>
</dbReference>
<name>A0A2G2XWA7_CAPAN</name>
<protein>
    <recommendedName>
        <fullName evidence="5">TITAN-like protein</fullName>
    </recommendedName>
</protein>
<dbReference type="Pfam" id="PF14968">
    <property type="entry name" value="CCDC84"/>
    <property type="match status" value="1"/>
</dbReference>
<evidence type="ECO:0000313" key="3">
    <source>
        <dbReference type="EMBL" id="PHT61773.1"/>
    </source>
</evidence>
<organism evidence="3 4">
    <name type="scientific">Capsicum annuum</name>
    <name type="common">Capsicum pepper</name>
    <dbReference type="NCBI Taxonomy" id="4072"/>
    <lineage>
        <taxon>Eukaryota</taxon>
        <taxon>Viridiplantae</taxon>
        <taxon>Streptophyta</taxon>
        <taxon>Embryophyta</taxon>
        <taxon>Tracheophyta</taxon>
        <taxon>Spermatophyta</taxon>
        <taxon>Magnoliopsida</taxon>
        <taxon>eudicotyledons</taxon>
        <taxon>Gunneridae</taxon>
        <taxon>Pentapetalae</taxon>
        <taxon>asterids</taxon>
        <taxon>lamiids</taxon>
        <taxon>Solanales</taxon>
        <taxon>Solanaceae</taxon>
        <taxon>Solanoideae</taxon>
        <taxon>Capsiceae</taxon>
        <taxon>Capsicum</taxon>
    </lineage>
</organism>
<dbReference type="PANTHER" id="PTHR31198">
    <property type="entry name" value="COILED-COIL DOMAIN-CONTAINING PROTEIN 84"/>
    <property type="match status" value="1"/>
</dbReference>